<gene>
    <name evidence="2" type="ORF">AV530_002471</name>
</gene>
<reference evidence="2 3" key="1">
    <citation type="submission" date="2016-02" db="EMBL/GenBank/DDBJ databases">
        <title>Band-tailed pigeon sequencing and assembly.</title>
        <authorList>
            <person name="Soares A.E."/>
            <person name="Novak B.J."/>
            <person name="Rice E.S."/>
            <person name="O'Connell B."/>
            <person name="Chang D."/>
            <person name="Weber S."/>
            <person name="Shapiro B."/>
        </authorList>
    </citation>
    <scope>NUCLEOTIDE SEQUENCE [LARGE SCALE GENOMIC DNA]</scope>
    <source>
        <strain evidence="2">BTP2013</strain>
        <tissue evidence="2">Blood</tissue>
    </source>
</reference>
<protein>
    <submittedName>
        <fullName evidence="2">Uncharacterized protein</fullName>
    </submittedName>
</protein>
<comment type="caution">
    <text evidence="2">The sequence shown here is derived from an EMBL/GenBank/DDBJ whole genome shotgun (WGS) entry which is preliminary data.</text>
</comment>
<feature type="region of interest" description="Disordered" evidence="1">
    <location>
        <begin position="1"/>
        <end position="40"/>
    </location>
</feature>
<keyword evidence="3" id="KW-1185">Reference proteome</keyword>
<name>A0A1V4K6N8_PATFA</name>
<sequence>MHHQMMETDNVLLQNDTTQKRESPELKLYAPGRGAAGPTLSSSVPVPQLFSVWEMVAAQNSCRIVSSGSVLLTRSFVTLPAFRVKSPED</sequence>
<dbReference type="Proteomes" id="UP000190648">
    <property type="component" value="Unassembled WGS sequence"/>
</dbReference>
<evidence type="ECO:0000256" key="1">
    <source>
        <dbReference type="SAM" id="MobiDB-lite"/>
    </source>
</evidence>
<accession>A0A1V4K6N8</accession>
<proteinExistence type="predicted"/>
<evidence type="ECO:0000313" key="3">
    <source>
        <dbReference type="Proteomes" id="UP000190648"/>
    </source>
</evidence>
<organism evidence="2 3">
    <name type="scientific">Patagioenas fasciata monilis</name>
    <dbReference type="NCBI Taxonomy" id="372326"/>
    <lineage>
        <taxon>Eukaryota</taxon>
        <taxon>Metazoa</taxon>
        <taxon>Chordata</taxon>
        <taxon>Craniata</taxon>
        <taxon>Vertebrata</taxon>
        <taxon>Euteleostomi</taxon>
        <taxon>Archelosauria</taxon>
        <taxon>Archosauria</taxon>
        <taxon>Dinosauria</taxon>
        <taxon>Saurischia</taxon>
        <taxon>Theropoda</taxon>
        <taxon>Coelurosauria</taxon>
        <taxon>Aves</taxon>
        <taxon>Neognathae</taxon>
        <taxon>Neoaves</taxon>
        <taxon>Columbimorphae</taxon>
        <taxon>Columbiformes</taxon>
        <taxon>Columbidae</taxon>
        <taxon>Patagioenas</taxon>
    </lineage>
</organism>
<dbReference type="AlphaFoldDB" id="A0A1V4K6N8"/>
<evidence type="ECO:0000313" key="2">
    <source>
        <dbReference type="EMBL" id="OPJ80074.1"/>
    </source>
</evidence>
<dbReference type="EMBL" id="LSYS01004331">
    <property type="protein sequence ID" value="OPJ80074.1"/>
    <property type="molecule type" value="Genomic_DNA"/>
</dbReference>